<evidence type="ECO:0000313" key="2">
    <source>
        <dbReference type="Proteomes" id="UP000278085"/>
    </source>
</evidence>
<dbReference type="OrthoDB" id="8879187at2"/>
<dbReference type="SUPFAM" id="SSF82171">
    <property type="entry name" value="DPP6 N-terminal domain-like"/>
    <property type="match status" value="1"/>
</dbReference>
<dbReference type="Gene3D" id="2.120.10.30">
    <property type="entry name" value="TolB, C-terminal domain"/>
    <property type="match status" value="1"/>
</dbReference>
<dbReference type="InterPro" id="IPR011042">
    <property type="entry name" value="6-blade_b-propeller_TolB-like"/>
</dbReference>
<accession>A0A430HKI6</accession>
<dbReference type="Proteomes" id="UP000278085">
    <property type="component" value="Unassembled WGS sequence"/>
</dbReference>
<name>A0A430HKI6_9BURK</name>
<protein>
    <submittedName>
        <fullName evidence="1">Uncharacterized protein</fullName>
    </submittedName>
</protein>
<dbReference type="EMBL" id="RXLQ01000008">
    <property type="protein sequence ID" value="RSZ58025.1"/>
    <property type="molecule type" value="Genomic_DNA"/>
</dbReference>
<keyword evidence="2" id="KW-1185">Reference proteome</keyword>
<evidence type="ECO:0000313" key="1">
    <source>
        <dbReference type="EMBL" id="RSZ58025.1"/>
    </source>
</evidence>
<comment type="caution">
    <text evidence="1">The sequence shown here is derived from an EMBL/GenBank/DDBJ whole genome shotgun (WGS) entry which is preliminary data.</text>
</comment>
<dbReference type="AlphaFoldDB" id="A0A430HKI6"/>
<gene>
    <name evidence="1" type="ORF">EJB06_17130</name>
</gene>
<reference evidence="1 2" key="1">
    <citation type="submission" date="2018-12" db="EMBL/GenBank/DDBJ databases">
        <authorList>
            <person name="Yang E."/>
        </authorList>
    </citation>
    <scope>NUCLEOTIDE SEQUENCE [LARGE SCALE GENOMIC DNA]</scope>
    <source>
        <strain evidence="1 2">SOD</strain>
    </source>
</reference>
<proteinExistence type="predicted"/>
<organism evidence="1 2">
    <name type="scientific">Massilia atriviolacea</name>
    <dbReference type="NCBI Taxonomy" id="2495579"/>
    <lineage>
        <taxon>Bacteria</taxon>
        <taxon>Pseudomonadati</taxon>
        <taxon>Pseudomonadota</taxon>
        <taxon>Betaproteobacteria</taxon>
        <taxon>Burkholderiales</taxon>
        <taxon>Oxalobacteraceae</taxon>
        <taxon>Telluria group</taxon>
        <taxon>Massilia</taxon>
    </lineage>
</organism>
<dbReference type="RefSeq" id="WP_126075230.1">
    <property type="nucleotide sequence ID" value="NZ_CP051166.1"/>
</dbReference>
<sequence>MVFLIGFALLVCLVILFYRVTDAPQGAPGATPGTPAAPGSASLAGIGVAYISNGNLFYQPDGGALRQLHSPYIQETEDRLARSNERNSWKKNTSFEVAAYGQMKQFGGAESAIRHTSAQFDQQQSILYFLRDETIGGLFALNLESGVETRIVHRQHLDLSDLHLNRQTGKLVCTSASRDSSTNIATLDVDGNRLRELTGGDTADSAPAWCDDDTIVYQSAGLARDKQGMVVALGHSTIQKLDLRSGQLETVLDDANTDFLHPRVSANGDLLFIRRPYEAPQYSSGNLLLDAVLFPFRLLRAVFHYLNFFSMMYSRKPLTGAGGPSAQADVRAIILKGKRIDAEKALRSENMVAGVPSLVPASWQLVQRSRRGDERVLASNVASYDLTPSGRILYSNGRGVFLLGDDGRSTLVLKGDLVGDIIAR</sequence>